<evidence type="ECO:0000259" key="3">
    <source>
        <dbReference type="SMART" id="SM01332"/>
    </source>
</evidence>
<protein>
    <recommendedName>
        <fullName evidence="6">Cyclin N-terminal domain-containing protein</fullName>
    </recommendedName>
</protein>
<evidence type="ECO:0000313" key="4">
    <source>
        <dbReference type="EMBL" id="KAK3092007.1"/>
    </source>
</evidence>
<reference evidence="4" key="1">
    <citation type="submission" date="2019-08" db="EMBL/GenBank/DDBJ databases">
        <title>The improved chromosome-level genome for the pearl oyster Pinctada fucata martensii using PacBio sequencing and Hi-C.</title>
        <authorList>
            <person name="Zheng Z."/>
        </authorList>
    </citation>
    <scope>NUCLEOTIDE SEQUENCE</scope>
    <source>
        <strain evidence="4">ZZ-2019</strain>
        <tissue evidence="4">Adductor muscle</tissue>
    </source>
</reference>
<dbReference type="InterPro" id="IPR013763">
    <property type="entry name" value="Cyclin-like_dom"/>
</dbReference>
<dbReference type="CDD" id="cd20522">
    <property type="entry name" value="CYCLIN_CCNF_rpt2"/>
    <property type="match status" value="1"/>
</dbReference>
<dbReference type="SUPFAM" id="SSF47954">
    <property type="entry name" value="Cyclin-like"/>
    <property type="match status" value="1"/>
</dbReference>
<dbReference type="InterPro" id="IPR004367">
    <property type="entry name" value="Cyclin_C-dom"/>
</dbReference>
<evidence type="ECO:0000313" key="5">
    <source>
        <dbReference type="Proteomes" id="UP001186944"/>
    </source>
</evidence>
<evidence type="ECO:0000259" key="2">
    <source>
        <dbReference type="SMART" id="SM00385"/>
    </source>
</evidence>
<feature type="region of interest" description="Disordered" evidence="1">
    <location>
        <begin position="296"/>
        <end position="387"/>
    </location>
</feature>
<feature type="compositionally biased region" description="Acidic residues" evidence="1">
    <location>
        <begin position="221"/>
        <end position="231"/>
    </location>
</feature>
<dbReference type="SMART" id="SM01332">
    <property type="entry name" value="Cyclin_C"/>
    <property type="match status" value="1"/>
</dbReference>
<feature type="compositionally biased region" description="Low complexity" evidence="1">
    <location>
        <begin position="296"/>
        <end position="315"/>
    </location>
</feature>
<proteinExistence type="predicted"/>
<sequence length="387" mass="42991">MGEITATLKGKIRVVTSLDFVQIFSMLANLDKKCKCLAEYICELSLLQAEMGQYSPAEIAASCVLLAKLLMKLENPWSHQMVQFTGYTIEDISRCAFHMHEKCFLEGSVVDHRDVTLQAVKLRYSEEKLYKVSEMSIMSYEELCAMLGVTEHILQGTDVRVKFKNSDELILSPSRKKRRCIERNMPDLQERESAATPTMEDSMILNESVMSGYYGDREDEDESFYEFDESSEASGHSEMEQMGSESDTYFASISSGSKSLPKTMTLNLSFSGICNISPIKPKSTINCDTECSSSGVSLSPSSAAMSDSPRPSSSSGHPILPNSPLGISGHSSHIWRRSSARKSKIVSDSDCDSPRSAEKQGSTSYMTLRRTTKRKSRRALCTSTTQS</sequence>
<dbReference type="Gene3D" id="1.10.472.10">
    <property type="entry name" value="Cyclin-like"/>
    <property type="match status" value="1"/>
</dbReference>
<gene>
    <name evidence="4" type="ORF">FSP39_024406</name>
</gene>
<feature type="region of interest" description="Disordered" evidence="1">
    <location>
        <begin position="221"/>
        <end position="250"/>
    </location>
</feature>
<organism evidence="4 5">
    <name type="scientific">Pinctada imbricata</name>
    <name type="common">Atlantic pearl-oyster</name>
    <name type="synonym">Pinctada martensii</name>
    <dbReference type="NCBI Taxonomy" id="66713"/>
    <lineage>
        <taxon>Eukaryota</taxon>
        <taxon>Metazoa</taxon>
        <taxon>Spiralia</taxon>
        <taxon>Lophotrochozoa</taxon>
        <taxon>Mollusca</taxon>
        <taxon>Bivalvia</taxon>
        <taxon>Autobranchia</taxon>
        <taxon>Pteriomorphia</taxon>
        <taxon>Pterioida</taxon>
        <taxon>Pterioidea</taxon>
        <taxon>Pteriidae</taxon>
        <taxon>Pinctada</taxon>
    </lineage>
</organism>
<dbReference type="InterPro" id="IPR036915">
    <property type="entry name" value="Cyclin-like_sf"/>
</dbReference>
<evidence type="ECO:0008006" key="6">
    <source>
        <dbReference type="Google" id="ProtNLM"/>
    </source>
</evidence>
<dbReference type="Pfam" id="PF02984">
    <property type="entry name" value="Cyclin_C"/>
    <property type="match status" value="1"/>
</dbReference>
<name>A0AA89C2J0_PINIB</name>
<dbReference type="Proteomes" id="UP001186944">
    <property type="component" value="Unassembled WGS sequence"/>
</dbReference>
<dbReference type="SMART" id="SM00385">
    <property type="entry name" value="CYCLIN"/>
    <property type="match status" value="1"/>
</dbReference>
<feature type="domain" description="Cyclin C-terminal" evidence="3">
    <location>
        <begin position="15"/>
        <end position="138"/>
    </location>
</feature>
<evidence type="ECO:0000256" key="1">
    <source>
        <dbReference type="SAM" id="MobiDB-lite"/>
    </source>
</evidence>
<dbReference type="EMBL" id="VSWD01000010">
    <property type="protein sequence ID" value="KAK3092007.1"/>
    <property type="molecule type" value="Genomic_DNA"/>
</dbReference>
<accession>A0AA89C2J0</accession>
<dbReference type="AlphaFoldDB" id="A0AA89C2J0"/>
<feature type="domain" description="Cyclin-like" evidence="2">
    <location>
        <begin position="19"/>
        <end position="101"/>
    </location>
</feature>
<keyword evidence="5" id="KW-1185">Reference proteome</keyword>
<comment type="caution">
    <text evidence="4">The sequence shown here is derived from an EMBL/GenBank/DDBJ whole genome shotgun (WGS) entry which is preliminary data.</text>
</comment>
<feature type="compositionally biased region" description="Basic residues" evidence="1">
    <location>
        <begin position="333"/>
        <end position="344"/>
    </location>
</feature>